<organism evidence="1 2">
    <name type="scientific">Ascodesmis nigricans</name>
    <dbReference type="NCBI Taxonomy" id="341454"/>
    <lineage>
        <taxon>Eukaryota</taxon>
        <taxon>Fungi</taxon>
        <taxon>Dikarya</taxon>
        <taxon>Ascomycota</taxon>
        <taxon>Pezizomycotina</taxon>
        <taxon>Pezizomycetes</taxon>
        <taxon>Pezizales</taxon>
        <taxon>Ascodesmidaceae</taxon>
        <taxon>Ascodesmis</taxon>
    </lineage>
</organism>
<name>A0A4S2N3S1_9PEZI</name>
<keyword evidence="2" id="KW-1185">Reference proteome</keyword>
<evidence type="ECO:0000313" key="1">
    <source>
        <dbReference type="EMBL" id="TGZ83848.1"/>
    </source>
</evidence>
<gene>
    <name evidence="1" type="ORF">EX30DRAFT_93195</name>
</gene>
<evidence type="ECO:0000313" key="2">
    <source>
        <dbReference type="Proteomes" id="UP000298138"/>
    </source>
</evidence>
<reference evidence="1 2" key="1">
    <citation type="submission" date="2019-04" db="EMBL/GenBank/DDBJ databases">
        <title>Comparative genomics and transcriptomics to analyze fruiting body development in filamentous ascomycetes.</title>
        <authorList>
            <consortium name="DOE Joint Genome Institute"/>
            <person name="Lutkenhaus R."/>
            <person name="Traeger S."/>
            <person name="Breuer J."/>
            <person name="Kuo A."/>
            <person name="Lipzen A."/>
            <person name="Pangilinan J."/>
            <person name="Dilworth D."/>
            <person name="Sandor L."/>
            <person name="Poggeler S."/>
            <person name="Barry K."/>
            <person name="Grigoriev I.V."/>
            <person name="Nowrousian M."/>
        </authorList>
    </citation>
    <scope>NUCLEOTIDE SEQUENCE [LARGE SCALE GENOMIC DNA]</scope>
    <source>
        <strain evidence="1 2">CBS 389.68</strain>
    </source>
</reference>
<protein>
    <recommendedName>
        <fullName evidence="3">F-box domain-containing protein</fullName>
    </recommendedName>
</protein>
<evidence type="ECO:0008006" key="3">
    <source>
        <dbReference type="Google" id="ProtNLM"/>
    </source>
</evidence>
<dbReference type="AlphaFoldDB" id="A0A4S2N3S1"/>
<dbReference type="OrthoDB" id="5292297at2759"/>
<accession>A0A4S2N3S1</accession>
<dbReference type="Proteomes" id="UP000298138">
    <property type="component" value="Unassembled WGS sequence"/>
</dbReference>
<dbReference type="InParanoid" id="A0A4S2N3S1"/>
<sequence length="246" mass="28180">MITNLPNELLLGILYHLDDLTPVSSSSRTFNTFVRDYQASQFRSRLSRLPNAELLISIWSPPTFFPSRHSRHRSHSYHTTTPRVITSQSDLLNLLGDPSSSLIPRLDAYLSSLERRSQIASRVASHLQRLLSFRVIAPHSHSAQSAFAEQVVIRLWSAQQRYSHDPDGYIDHLPAIAFESFAAREPVLTGLEESMRRWVVEAYVVLSVKLKLPFAPHEQGRVGLWLWRMIVRGGMEDVLNMLERRV</sequence>
<dbReference type="EMBL" id="ML220113">
    <property type="protein sequence ID" value="TGZ83848.1"/>
    <property type="molecule type" value="Genomic_DNA"/>
</dbReference>
<proteinExistence type="predicted"/>